<dbReference type="RefSeq" id="XP_021872452.1">
    <property type="nucleotide sequence ID" value="XM_022012588.1"/>
</dbReference>
<proteinExistence type="predicted"/>
<dbReference type="AlphaFoldDB" id="A0A1Y1UKE7"/>
<sequence length="112" mass="12601">MHSAMLIRELQTDLSPFGEHQLETARTQWIHELTLRMDFLNDALANTACDMDYGGPINSAKDIEPLEEAVDEARRMVCALGGEMRRRSEGELLVWMMEPLPEGVIGRRGSTA</sequence>
<organism evidence="1 2">
    <name type="scientific">Kockovaella imperatae</name>
    <dbReference type="NCBI Taxonomy" id="4999"/>
    <lineage>
        <taxon>Eukaryota</taxon>
        <taxon>Fungi</taxon>
        <taxon>Dikarya</taxon>
        <taxon>Basidiomycota</taxon>
        <taxon>Agaricomycotina</taxon>
        <taxon>Tremellomycetes</taxon>
        <taxon>Tremellales</taxon>
        <taxon>Cuniculitremaceae</taxon>
        <taxon>Kockovaella</taxon>
    </lineage>
</organism>
<evidence type="ECO:0000313" key="1">
    <source>
        <dbReference type="EMBL" id="ORX38530.1"/>
    </source>
</evidence>
<gene>
    <name evidence="1" type="ORF">BD324DRAFT_364388</name>
</gene>
<dbReference type="GeneID" id="33554396"/>
<dbReference type="Proteomes" id="UP000193218">
    <property type="component" value="Unassembled WGS sequence"/>
</dbReference>
<dbReference type="InParanoid" id="A0A1Y1UKE7"/>
<protein>
    <submittedName>
        <fullName evidence="1">Uncharacterized protein</fullName>
    </submittedName>
</protein>
<evidence type="ECO:0000313" key="2">
    <source>
        <dbReference type="Proteomes" id="UP000193218"/>
    </source>
</evidence>
<dbReference type="OrthoDB" id="2570279at2759"/>
<keyword evidence="2" id="KW-1185">Reference proteome</keyword>
<reference evidence="1 2" key="1">
    <citation type="submission" date="2017-03" db="EMBL/GenBank/DDBJ databases">
        <title>Widespread Adenine N6-methylation of Active Genes in Fungi.</title>
        <authorList>
            <consortium name="DOE Joint Genome Institute"/>
            <person name="Mondo S.J."/>
            <person name="Dannebaum R.O."/>
            <person name="Kuo R.C."/>
            <person name="Louie K.B."/>
            <person name="Bewick A.J."/>
            <person name="Labutti K."/>
            <person name="Haridas S."/>
            <person name="Kuo A."/>
            <person name="Salamov A."/>
            <person name="Ahrendt S.R."/>
            <person name="Lau R."/>
            <person name="Bowen B.P."/>
            <person name="Lipzen A."/>
            <person name="Sullivan W."/>
            <person name="Andreopoulos W.B."/>
            <person name="Clum A."/>
            <person name="Lindquist E."/>
            <person name="Daum C."/>
            <person name="Northen T.R."/>
            <person name="Ramamoorthy G."/>
            <person name="Schmitz R.J."/>
            <person name="Gryganskyi A."/>
            <person name="Culley D."/>
            <person name="Magnuson J."/>
            <person name="James T.Y."/>
            <person name="O'Malley M.A."/>
            <person name="Stajich J.E."/>
            <person name="Spatafora J.W."/>
            <person name="Visel A."/>
            <person name="Grigoriev I.V."/>
        </authorList>
    </citation>
    <scope>NUCLEOTIDE SEQUENCE [LARGE SCALE GENOMIC DNA]</scope>
    <source>
        <strain evidence="1 2">NRRL Y-17943</strain>
    </source>
</reference>
<dbReference type="EMBL" id="NBSH01000004">
    <property type="protein sequence ID" value="ORX38530.1"/>
    <property type="molecule type" value="Genomic_DNA"/>
</dbReference>
<comment type="caution">
    <text evidence="1">The sequence shown here is derived from an EMBL/GenBank/DDBJ whole genome shotgun (WGS) entry which is preliminary data.</text>
</comment>
<accession>A0A1Y1UKE7</accession>
<name>A0A1Y1UKE7_9TREE</name>